<accession>A0A6C0ADM5</accession>
<reference evidence="1" key="1">
    <citation type="journal article" date="2020" name="Nature">
        <title>Giant virus diversity and host interactions through global metagenomics.</title>
        <authorList>
            <person name="Schulz F."/>
            <person name="Roux S."/>
            <person name="Paez-Espino D."/>
            <person name="Jungbluth S."/>
            <person name="Walsh D.A."/>
            <person name="Denef V.J."/>
            <person name="McMahon K.D."/>
            <person name="Konstantinidis K.T."/>
            <person name="Eloe-Fadrosh E.A."/>
            <person name="Kyrpides N.C."/>
            <person name="Woyke T."/>
        </authorList>
    </citation>
    <scope>NUCLEOTIDE SEQUENCE</scope>
    <source>
        <strain evidence="1">GVMAG-S-1021933-23</strain>
    </source>
</reference>
<sequence>MNENIVELLNNPNEEYIKNKIIENYSEMNEDIIILKYLESKNIVYSDSQTRIYLLNVILTYDYYNNLPHEFFKIINREEVISYHKFIYSIISKIQIPYNHRKFAALILSQFDKEKSINILKEIIYTDANIFDKFLSLSLLKFIISNNNLIIGDKSQLVSRLNNRFSAFSFDYLIIIYGKSFHLPENDLLELKNLGKIILNGHCEDFWYENNLKLSTYNSKKYILEKDYKKNIQLMSIF</sequence>
<organism evidence="1">
    <name type="scientific">viral metagenome</name>
    <dbReference type="NCBI Taxonomy" id="1070528"/>
    <lineage>
        <taxon>unclassified sequences</taxon>
        <taxon>metagenomes</taxon>
        <taxon>organismal metagenomes</taxon>
    </lineage>
</organism>
<protein>
    <submittedName>
        <fullName evidence="1">Uncharacterized protein</fullName>
    </submittedName>
</protein>
<dbReference type="EMBL" id="MN740593">
    <property type="protein sequence ID" value="QHS77834.1"/>
    <property type="molecule type" value="Genomic_DNA"/>
</dbReference>
<dbReference type="AlphaFoldDB" id="A0A6C0ADM5"/>
<proteinExistence type="predicted"/>
<name>A0A6C0ADM5_9ZZZZ</name>
<evidence type="ECO:0000313" key="1">
    <source>
        <dbReference type="EMBL" id="QHS77834.1"/>
    </source>
</evidence>